<dbReference type="AlphaFoldDB" id="A0A0E9VPX9"/>
<reference evidence="1" key="2">
    <citation type="journal article" date="2015" name="Fish Shellfish Immunol.">
        <title>Early steps in the European eel (Anguilla anguilla)-Vibrio vulnificus interaction in the gills: Role of the RtxA13 toxin.</title>
        <authorList>
            <person name="Callol A."/>
            <person name="Pajuelo D."/>
            <person name="Ebbesson L."/>
            <person name="Teles M."/>
            <person name="MacKenzie S."/>
            <person name="Amaro C."/>
        </authorList>
    </citation>
    <scope>NUCLEOTIDE SEQUENCE</scope>
</reference>
<dbReference type="EMBL" id="GBXM01028445">
    <property type="protein sequence ID" value="JAH80132.1"/>
    <property type="molecule type" value="Transcribed_RNA"/>
</dbReference>
<evidence type="ECO:0000313" key="1">
    <source>
        <dbReference type="EMBL" id="JAH80132.1"/>
    </source>
</evidence>
<reference evidence="1" key="1">
    <citation type="submission" date="2014-11" db="EMBL/GenBank/DDBJ databases">
        <authorList>
            <person name="Amaro Gonzalez C."/>
        </authorList>
    </citation>
    <scope>NUCLEOTIDE SEQUENCE</scope>
</reference>
<organism evidence="1">
    <name type="scientific">Anguilla anguilla</name>
    <name type="common">European freshwater eel</name>
    <name type="synonym">Muraena anguilla</name>
    <dbReference type="NCBI Taxonomy" id="7936"/>
    <lineage>
        <taxon>Eukaryota</taxon>
        <taxon>Metazoa</taxon>
        <taxon>Chordata</taxon>
        <taxon>Craniata</taxon>
        <taxon>Vertebrata</taxon>
        <taxon>Euteleostomi</taxon>
        <taxon>Actinopterygii</taxon>
        <taxon>Neopterygii</taxon>
        <taxon>Teleostei</taxon>
        <taxon>Anguilliformes</taxon>
        <taxon>Anguillidae</taxon>
        <taxon>Anguilla</taxon>
    </lineage>
</organism>
<name>A0A0E9VPX9_ANGAN</name>
<sequence>MHECVCVCVSECLLPLY</sequence>
<proteinExistence type="predicted"/>
<protein>
    <submittedName>
        <fullName evidence="1">Uncharacterized protein</fullName>
    </submittedName>
</protein>
<accession>A0A0E9VPX9</accession>